<evidence type="ECO:0000256" key="1">
    <source>
        <dbReference type="ARBA" id="ARBA00018672"/>
    </source>
</evidence>
<keyword evidence="2 8" id="KW-0597">Phosphoprotein</keyword>
<dbReference type="GO" id="GO:0032993">
    <property type="term" value="C:protein-DNA complex"/>
    <property type="evidence" value="ECO:0007669"/>
    <property type="project" value="TreeGrafter"/>
</dbReference>
<dbReference type="Proteomes" id="UP000002217">
    <property type="component" value="Chromosome"/>
</dbReference>
<organism evidence="12 13">
    <name type="scientific">Desulfofarcimen acetoxidans (strain ATCC 49208 / DSM 771 / KCTC 5769 / VKM B-1644 / 5575)</name>
    <name type="common">Desulfotomaculum acetoxidans</name>
    <dbReference type="NCBI Taxonomy" id="485916"/>
    <lineage>
        <taxon>Bacteria</taxon>
        <taxon>Bacillati</taxon>
        <taxon>Bacillota</taxon>
        <taxon>Clostridia</taxon>
        <taxon>Eubacteriales</taxon>
        <taxon>Peptococcaceae</taxon>
        <taxon>Desulfofarcimen</taxon>
    </lineage>
</organism>
<dbReference type="EMBL" id="CP001720">
    <property type="protein sequence ID" value="ACV65009.1"/>
    <property type="molecule type" value="Genomic_DNA"/>
</dbReference>
<dbReference type="Gene3D" id="6.10.250.690">
    <property type="match status" value="1"/>
</dbReference>
<dbReference type="NCBIfam" id="TIGR00229">
    <property type="entry name" value="sensory_box"/>
    <property type="match status" value="1"/>
</dbReference>
<dbReference type="InterPro" id="IPR000014">
    <property type="entry name" value="PAS"/>
</dbReference>
<keyword evidence="5 9" id="KW-0238">DNA-binding</keyword>
<dbReference type="AlphaFoldDB" id="C8W041"/>
<dbReference type="InterPro" id="IPR001867">
    <property type="entry name" value="OmpR/PhoB-type_DNA-bd"/>
</dbReference>
<feature type="modified residue" description="4-aspartylphosphate" evidence="8">
    <location>
        <position position="214"/>
    </location>
</feature>
<dbReference type="GO" id="GO:0005829">
    <property type="term" value="C:cytosol"/>
    <property type="evidence" value="ECO:0007669"/>
    <property type="project" value="TreeGrafter"/>
</dbReference>
<evidence type="ECO:0000256" key="3">
    <source>
        <dbReference type="ARBA" id="ARBA00023012"/>
    </source>
</evidence>
<dbReference type="CDD" id="cd17574">
    <property type="entry name" value="REC_OmpR"/>
    <property type="match status" value="1"/>
</dbReference>
<dbReference type="Gene3D" id="1.10.10.10">
    <property type="entry name" value="Winged helix-like DNA-binding domain superfamily/Winged helix DNA-binding domain"/>
    <property type="match status" value="1"/>
</dbReference>
<dbReference type="PANTHER" id="PTHR48111:SF22">
    <property type="entry name" value="REGULATOR OF RPOS"/>
    <property type="match status" value="1"/>
</dbReference>
<evidence type="ECO:0000256" key="7">
    <source>
        <dbReference type="ARBA" id="ARBA00024867"/>
    </source>
</evidence>
<dbReference type="GO" id="GO:0000156">
    <property type="term" value="F:phosphorelay response regulator activity"/>
    <property type="evidence" value="ECO:0007669"/>
    <property type="project" value="TreeGrafter"/>
</dbReference>
<dbReference type="SMR" id="C8W041"/>
<keyword evidence="13" id="KW-1185">Reference proteome</keyword>
<feature type="domain" description="OmpR/PhoB-type" evidence="11">
    <location>
        <begin position="287"/>
        <end position="382"/>
    </location>
</feature>
<keyword evidence="3" id="KW-0902">Two-component regulatory system</keyword>
<dbReference type="Pfam" id="PF00072">
    <property type="entry name" value="Response_reg"/>
    <property type="match status" value="1"/>
</dbReference>
<dbReference type="KEGG" id="dae:Dtox_4346"/>
<keyword evidence="6" id="KW-0804">Transcription</keyword>
<keyword evidence="4" id="KW-0805">Transcription regulation</keyword>
<dbReference type="SUPFAM" id="SSF52172">
    <property type="entry name" value="CheY-like"/>
    <property type="match status" value="1"/>
</dbReference>
<evidence type="ECO:0000256" key="5">
    <source>
        <dbReference type="ARBA" id="ARBA00023125"/>
    </source>
</evidence>
<dbReference type="Pfam" id="PF00486">
    <property type="entry name" value="Trans_reg_C"/>
    <property type="match status" value="1"/>
</dbReference>
<sequence length="384" mass="44887">MLYQIFFKQSKEIMLIIRYDDYYIVEANDSAIEAYGYSREELLKMRIDELYDSEAWQASMFQIDRSAGCLVAFETVHRRKDGSKFFVEVNLHCGSFQGVNYLQIIIRDIGEGRQHIAQEVKQQEDVVHKPDLSDKRNVTFEALNEFKKTDRNQLITDKGRKADIGILIVDDDRLITDYISMGLIYEGYQVYTAYYGKDALELVKKVRIDAVILDWMLPDIQGLDLCRRLRELINPVIIMVTGKDEFIDRVNGLRAGADDYMVKPFNFAELLARLEAQLRRQTSSPEKEVLTYADITIWPTRREARRGQLLLLLTPTEFDLLLLFMRHPRQVLPKEIILQQIWGHNFTGDLNIVEVYIGYLRRKLQKPSLIHTVRGVGYLFEQQN</sequence>
<dbReference type="eggNOG" id="COG0745">
    <property type="taxonomic scope" value="Bacteria"/>
</dbReference>
<dbReference type="CDD" id="cd00130">
    <property type="entry name" value="PAS"/>
    <property type="match status" value="1"/>
</dbReference>
<dbReference type="CDD" id="cd00383">
    <property type="entry name" value="trans_reg_C"/>
    <property type="match status" value="1"/>
</dbReference>
<accession>C8W041</accession>
<dbReference type="GO" id="GO:0006355">
    <property type="term" value="P:regulation of DNA-templated transcription"/>
    <property type="evidence" value="ECO:0007669"/>
    <property type="project" value="InterPro"/>
</dbReference>
<evidence type="ECO:0000313" key="12">
    <source>
        <dbReference type="EMBL" id="ACV65009.1"/>
    </source>
</evidence>
<dbReference type="InterPro" id="IPR001789">
    <property type="entry name" value="Sig_transdc_resp-reg_receiver"/>
</dbReference>
<evidence type="ECO:0000256" key="2">
    <source>
        <dbReference type="ARBA" id="ARBA00022553"/>
    </source>
</evidence>
<dbReference type="GO" id="GO:0000976">
    <property type="term" value="F:transcription cis-regulatory region binding"/>
    <property type="evidence" value="ECO:0007669"/>
    <property type="project" value="TreeGrafter"/>
</dbReference>
<evidence type="ECO:0000256" key="4">
    <source>
        <dbReference type="ARBA" id="ARBA00023015"/>
    </source>
</evidence>
<evidence type="ECO:0000313" key="13">
    <source>
        <dbReference type="Proteomes" id="UP000002217"/>
    </source>
</evidence>
<dbReference type="Pfam" id="PF13426">
    <property type="entry name" value="PAS_9"/>
    <property type="match status" value="1"/>
</dbReference>
<dbReference type="PROSITE" id="PS51755">
    <property type="entry name" value="OMPR_PHOB"/>
    <property type="match status" value="1"/>
</dbReference>
<dbReference type="InterPro" id="IPR035965">
    <property type="entry name" value="PAS-like_dom_sf"/>
</dbReference>
<gene>
    <name evidence="12" type="ordered locus">Dtox_4346</name>
</gene>
<evidence type="ECO:0000256" key="9">
    <source>
        <dbReference type="PROSITE-ProRule" id="PRU01091"/>
    </source>
</evidence>
<reference evidence="12 13" key="1">
    <citation type="journal article" date="2009" name="Stand. Genomic Sci.">
        <title>Complete genome sequence of Desulfotomaculum acetoxidans type strain (5575).</title>
        <authorList>
            <person name="Spring S."/>
            <person name="Lapidus A."/>
            <person name="Schroder M."/>
            <person name="Gleim D."/>
            <person name="Sims D."/>
            <person name="Meincke L."/>
            <person name="Glavina Del Rio T."/>
            <person name="Tice H."/>
            <person name="Copeland A."/>
            <person name="Cheng J.F."/>
            <person name="Lucas S."/>
            <person name="Chen F."/>
            <person name="Nolan M."/>
            <person name="Bruce D."/>
            <person name="Goodwin L."/>
            <person name="Pitluck S."/>
            <person name="Ivanova N."/>
            <person name="Mavromatis K."/>
            <person name="Mikhailova N."/>
            <person name="Pati A."/>
            <person name="Chen A."/>
            <person name="Palaniappan K."/>
            <person name="Land M."/>
            <person name="Hauser L."/>
            <person name="Chang Y.J."/>
            <person name="Jeffries C.D."/>
            <person name="Chain P."/>
            <person name="Saunders E."/>
            <person name="Brettin T."/>
            <person name="Detter J.C."/>
            <person name="Goker M."/>
            <person name="Bristow J."/>
            <person name="Eisen J.A."/>
            <person name="Markowitz V."/>
            <person name="Hugenholtz P."/>
            <person name="Kyrpides N.C."/>
            <person name="Klenk H.P."/>
            <person name="Han C."/>
        </authorList>
    </citation>
    <scope>NUCLEOTIDE SEQUENCE [LARGE SCALE GENOMIC DNA]</scope>
    <source>
        <strain evidence="13">ATCC 49208 / DSM 771 / VKM B-1644</strain>
    </source>
</reference>
<evidence type="ECO:0000259" key="10">
    <source>
        <dbReference type="PROSITE" id="PS50110"/>
    </source>
</evidence>
<dbReference type="STRING" id="485916.Dtox_4346"/>
<dbReference type="Gene3D" id="3.30.450.20">
    <property type="entry name" value="PAS domain"/>
    <property type="match status" value="1"/>
</dbReference>
<dbReference type="PROSITE" id="PS50110">
    <property type="entry name" value="RESPONSE_REGULATORY"/>
    <property type="match status" value="1"/>
</dbReference>
<dbReference type="SMART" id="SM00448">
    <property type="entry name" value="REC"/>
    <property type="match status" value="1"/>
</dbReference>
<dbReference type="RefSeq" id="WP_015759678.1">
    <property type="nucleotide sequence ID" value="NC_013216.1"/>
</dbReference>
<proteinExistence type="predicted"/>
<dbReference type="Gene3D" id="3.40.50.2300">
    <property type="match status" value="1"/>
</dbReference>
<dbReference type="PANTHER" id="PTHR48111">
    <property type="entry name" value="REGULATOR OF RPOS"/>
    <property type="match status" value="1"/>
</dbReference>
<dbReference type="InterPro" id="IPR036388">
    <property type="entry name" value="WH-like_DNA-bd_sf"/>
</dbReference>
<feature type="DNA-binding region" description="OmpR/PhoB-type" evidence="9">
    <location>
        <begin position="287"/>
        <end position="382"/>
    </location>
</feature>
<dbReference type="InterPro" id="IPR011006">
    <property type="entry name" value="CheY-like_superfamily"/>
</dbReference>
<protein>
    <recommendedName>
        <fullName evidence="1">Stage 0 sporulation protein A homolog</fullName>
    </recommendedName>
</protein>
<comment type="function">
    <text evidence="7">May play the central regulatory role in sporulation. It may be an element of the effector pathway responsible for the activation of sporulation genes in response to nutritional stress. Spo0A may act in concert with spo0H (a sigma factor) to control the expression of some genes that are critical to the sporulation process.</text>
</comment>
<feature type="domain" description="Response regulatory" evidence="10">
    <location>
        <begin position="165"/>
        <end position="278"/>
    </location>
</feature>
<dbReference type="SMART" id="SM00862">
    <property type="entry name" value="Trans_reg_C"/>
    <property type="match status" value="1"/>
</dbReference>
<dbReference type="SUPFAM" id="SSF55785">
    <property type="entry name" value="PYP-like sensor domain (PAS domain)"/>
    <property type="match status" value="1"/>
</dbReference>
<evidence type="ECO:0000259" key="11">
    <source>
        <dbReference type="PROSITE" id="PS51755"/>
    </source>
</evidence>
<dbReference type="InterPro" id="IPR039420">
    <property type="entry name" value="WalR-like"/>
</dbReference>
<evidence type="ECO:0000256" key="6">
    <source>
        <dbReference type="ARBA" id="ARBA00023163"/>
    </source>
</evidence>
<evidence type="ECO:0000256" key="8">
    <source>
        <dbReference type="PROSITE-ProRule" id="PRU00169"/>
    </source>
</evidence>
<name>C8W041_DESAS</name>
<dbReference type="HOGENOM" id="CLU_719098_0_0_9"/>